<evidence type="ECO:0000256" key="3">
    <source>
        <dbReference type="ARBA" id="ARBA00022483"/>
    </source>
</evidence>
<dbReference type="GO" id="GO:0032584">
    <property type="term" value="C:growth cone membrane"/>
    <property type="evidence" value="ECO:0007669"/>
    <property type="project" value="TreeGrafter"/>
</dbReference>
<evidence type="ECO:0000313" key="7">
    <source>
        <dbReference type="EMBL" id="VEN62750.1"/>
    </source>
</evidence>
<dbReference type="InterPro" id="IPR039682">
    <property type="entry name" value="Sec8/EXOC4"/>
</dbReference>
<proteinExistence type="inferred from homology"/>
<comment type="function">
    <text evidence="4">Component of the exocyst complex involved in the docking of exocytic vesicles with fusion sites on the plasma membrane.</text>
</comment>
<keyword evidence="5" id="KW-0175">Coiled coil</keyword>
<reference evidence="7 8" key="1">
    <citation type="submission" date="2019-01" db="EMBL/GenBank/DDBJ databases">
        <authorList>
            <person name="Sayadi A."/>
        </authorList>
    </citation>
    <scope>NUCLEOTIDE SEQUENCE [LARGE SCALE GENOMIC DNA]</scope>
</reference>
<keyword evidence="2 4" id="KW-0813">Transport</keyword>
<sequence length="418" mass="48252">MEASPPTKPPRGVKPIKKTSGLLMSVIRTLSASETNEQRDREKAKLETDYKICDQKLDELVLRHEQDLTEVMQLFGSISQTVSSNRERIKKVKENLQDCKRKLRCRREDLKNLWVEGIEYKYMLKLLEEIEKMTEVPNKLANYMARKQYLHATNLLVEAVTLGKGTLEGVESLKELSQELEQKKEQLHLQLLSELKDFLYIKPSQRILALHRQGSGRDGLITSPLQRSTELRKSGRNRGVARNIFDVPRKESNDISSDNFAHLDNLESIDPDESPNSFAAMLIKSLCILDKLPFAISEIVQEMQISLFHIIERTTQYVKDYIEGLDTKLVLKELIQILFLQFKEVADSHRIILGYIENACKVYKVDIKIYNVNYYWGQVQEVLQSFLATYLDIQNTSKRKSHCSSSTVHQVLLRLAVP</sequence>
<keyword evidence="4" id="KW-0653">Protein transport</keyword>
<dbReference type="Pfam" id="PF04048">
    <property type="entry name" value="Sec8_N"/>
    <property type="match status" value="1"/>
</dbReference>
<evidence type="ECO:0000256" key="5">
    <source>
        <dbReference type="SAM" id="Coils"/>
    </source>
</evidence>
<dbReference type="GO" id="GO:0006893">
    <property type="term" value="P:Golgi to plasma membrane transport"/>
    <property type="evidence" value="ECO:0007669"/>
    <property type="project" value="TreeGrafter"/>
</dbReference>
<dbReference type="GO" id="GO:0006612">
    <property type="term" value="P:protein targeting to membrane"/>
    <property type="evidence" value="ECO:0007669"/>
    <property type="project" value="UniProtKB-UniRule"/>
</dbReference>
<evidence type="ECO:0000259" key="6">
    <source>
        <dbReference type="Pfam" id="PF04048"/>
    </source>
</evidence>
<dbReference type="EMBL" id="CAACVG010014107">
    <property type="protein sequence ID" value="VEN62750.1"/>
    <property type="molecule type" value="Genomic_DNA"/>
</dbReference>
<dbReference type="AlphaFoldDB" id="A0A653DSJ2"/>
<dbReference type="PANTHER" id="PTHR14146">
    <property type="entry name" value="EXOCYST COMPLEX COMPONENT 4"/>
    <property type="match status" value="1"/>
</dbReference>
<dbReference type="GO" id="GO:0015031">
    <property type="term" value="P:protein transport"/>
    <property type="evidence" value="ECO:0007669"/>
    <property type="project" value="UniProtKB-KW"/>
</dbReference>
<dbReference type="GO" id="GO:0045202">
    <property type="term" value="C:synapse"/>
    <property type="evidence" value="ECO:0007669"/>
    <property type="project" value="TreeGrafter"/>
</dbReference>
<feature type="domain" description="Exocyst complex component Sec8 N-terminal" evidence="6">
    <location>
        <begin position="49"/>
        <end position="141"/>
    </location>
</feature>
<feature type="coiled-coil region" evidence="5">
    <location>
        <begin position="82"/>
        <end position="113"/>
    </location>
</feature>
<dbReference type="GO" id="GO:0007268">
    <property type="term" value="P:chemical synaptic transmission"/>
    <property type="evidence" value="ECO:0007669"/>
    <property type="project" value="TreeGrafter"/>
</dbReference>
<protein>
    <recommendedName>
        <fullName evidence="4">Exocyst complex component Sec8</fullName>
    </recommendedName>
</protein>
<name>A0A653DSJ2_CALMS</name>
<keyword evidence="8" id="KW-1185">Reference proteome</keyword>
<evidence type="ECO:0000256" key="2">
    <source>
        <dbReference type="ARBA" id="ARBA00022448"/>
    </source>
</evidence>
<dbReference type="GO" id="GO:0000145">
    <property type="term" value="C:exocyst"/>
    <property type="evidence" value="ECO:0007669"/>
    <property type="project" value="UniProtKB-UniRule"/>
</dbReference>
<dbReference type="InterPro" id="IPR007191">
    <property type="entry name" value="Sec8_exocyst_N"/>
</dbReference>
<dbReference type="GO" id="GO:0090522">
    <property type="term" value="P:vesicle tethering involved in exocytosis"/>
    <property type="evidence" value="ECO:0007669"/>
    <property type="project" value="UniProtKB-UniRule"/>
</dbReference>
<evidence type="ECO:0000313" key="8">
    <source>
        <dbReference type="Proteomes" id="UP000410492"/>
    </source>
</evidence>
<gene>
    <name evidence="7" type="ORF">CALMAC_LOCUS19774</name>
</gene>
<comment type="similarity">
    <text evidence="1 4">Belongs to the SEC8 family.</text>
</comment>
<dbReference type="OrthoDB" id="272977at2759"/>
<dbReference type="Proteomes" id="UP000410492">
    <property type="component" value="Unassembled WGS sequence"/>
</dbReference>
<dbReference type="PANTHER" id="PTHR14146:SF0">
    <property type="entry name" value="EXOCYST COMPLEX COMPONENT 4"/>
    <property type="match status" value="1"/>
</dbReference>
<organism evidence="7 8">
    <name type="scientific">Callosobruchus maculatus</name>
    <name type="common">Southern cowpea weevil</name>
    <name type="synonym">Pulse bruchid</name>
    <dbReference type="NCBI Taxonomy" id="64391"/>
    <lineage>
        <taxon>Eukaryota</taxon>
        <taxon>Metazoa</taxon>
        <taxon>Ecdysozoa</taxon>
        <taxon>Arthropoda</taxon>
        <taxon>Hexapoda</taxon>
        <taxon>Insecta</taxon>
        <taxon>Pterygota</taxon>
        <taxon>Neoptera</taxon>
        <taxon>Endopterygota</taxon>
        <taxon>Coleoptera</taxon>
        <taxon>Polyphaga</taxon>
        <taxon>Cucujiformia</taxon>
        <taxon>Chrysomeloidea</taxon>
        <taxon>Chrysomelidae</taxon>
        <taxon>Bruchinae</taxon>
        <taxon>Bruchini</taxon>
        <taxon>Callosobruchus</taxon>
    </lineage>
</organism>
<evidence type="ECO:0000256" key="4">
    <source>
        <dbReference type="RuleBase" id="RU367079"/>
    </source>
</evidence>
<accession>A0A653DSJ2</accession>
<evidence type="ECO:0000256" key="1">
    <source>
        <dbReference type="ARBA" id="ARBA00010470"/>
    </source>
</evidence>
<dbReference type="GO" id="GO:0006904">
    <property type="term" value="P:vesicle docking involved in exocytosis"/>
    <property type="evidence" value="ECO:0007669"/>
    <property type="project" value="InterPro"/>
</dbReference>
<keyword evidence="3 4" id="KW-0268">Exocytosis</keyword>